<protein>
    <recommendedName>
        <fullName evidence="4">Dual-action HEIGH metallo-peptidase</fullName>
    </recommendedName>
</protein>
<reference evidence="2 3" key="1">
    <citation type="submission" date="2018-01" db="EMBL/GenBank/DDBJ databases">
        <title>Genomic Encyclopedia of Type Strains, Phase III (KMG-III): the genomes of soil and plant-associated and newly described type strains.</title>
        <authorList>
            <person name="Whitman W."/>
        </authorList>
    </citation>
    <scope>NUCLEOTIDE SEQUENCE [LARGE SCALE GENOMIC DNA]</scope>
    <source>
        <strain evidence="2 3">1131</strain>
    </source>
</reference>
<proteinExistence type="predicted"/>
<evidence type="ECO:0000313" key="2">
    <source>
        <dbReference type="EMBL" id="POR52605.1"/>
    </source>
</evidence>
<comment type="caution">
    <text evidence="2">The sequence shown here is derived from an EMBL/GenBank/DDBJ whole genome shotgun (WGS) entry which is preliminary data.</text>
</comment>
<evidence type="ECO:0000256" key="1">
    <source>
        <dbReference type="SAM" id="SignalP"/>
    </source>
</evidence>
<name>A0A2S4MDA7_9HYPH</name>
<keyword evidence="1" id="KW-0732">Signal</keyword>
<organism evidence="2 3">
    <name type="scientific">Bosea psychrotolerans</name>
    <dbReference type="NCBI Taxonomy" id="1871628"/>
    <lineage>
        <taxon>Bacteria</taxon>
        <taxon>Pseudomonadati</taxon>
        <taxon>Pseudomonadota</taxon>
        <taxon>Alphaproteobacteria</taxon>
        <taxon>Hyphomicrobiales</taxon>
        <taxon>Boseaceae</taxon>
        <taxon>Bosea</taxon>
    </lineage>
</organism>
<evidence type="ECO:0008006" key="4">
    <source>
        <dbReference type="Google" id="ProtNLM"/>
    </source>
</evidence>
<dbReference type="Proteomes" id="UP000236919">
    <property type="component" value="Unassembled WGS sequence"/>
</dbReference>
<dbReference type="OrthoDB" id="9783144at2"/>
<dbReference type="SUPFAM" id="SSF55486">
    <property type="entry name" value="Metalloproteases ('zincins'), catalytic domain"/>
    <property type="match status" value="1"/>
</dbReference>
<dbReference type="RefSeq" id="WP_103718211.1">
    <property type="nucleotide sequence ID" value="NZ_PQFZ01000005.1"/>
</dbReference>
<dbReference type="EMBL" id="PQFZ01000005">
    <property type="protein sequence ID" value="POR52605.1"/>
    <property type="molecule type" value="Genomic_DNA"/>
</dbReference>
<dbReference type="AlphaFoldDB" id="A0A2S4MDA7"/>
<dbReference type="Gene3D" id="3.40.390.10">
    <property type="entry name" value="Collagenase (Catalytic Domain)"/>
    <property type="match status" value="1"/>
</dbReference>
<dbReference type="GO" id="GO:0008237">
    <property type="term" value="F:metallopeptidase activity"/>
    <property type="evidence" value="ECO:0007669"/>
    <property type="project" value="InterPro"/>
</dbReference>
<dbReference type="InterPro" id="IPR024079">
    <property type="entry name" value="MetalloPept_cat_dom_sf"/>
</dbReference>
<evidence type="ECO:0000313" key="3">
    <source>
        <dbReference type="Proteomes" id="UP000236919"/>
    </source>
</evidence>
<gene>
    <name evidence="2" type="ORF">CYD53_105270</name>
</gene>
<feature type="chain" id="PRO_5015472531" description="Dual-action HEIGH metallo-peptidase" evidence="1">
    <location>
        <begin position="41"/>
        <end position="316"/>
    </location>
</feature>
<accession>A0A2S4MDA7</accession>
<feature type="signal peptide" evidence="1">
    <location>
        <begin position="1"/>
        <end position="40"/>
    </location>
</feature>
<sequence>MLPFQQPSAQTPPHPTVVKSRLAAALLLLGCLGFGTPASAQTQTGAAPPPSEAYSDVLRKPGDDAALRAFLDRLPKIEVADDDGGTREYYLVEGDVVATAAEVEAHLKELRKRVEVNTPAPPSGELLVITDSHGQPLFWERGKRHLTYAVKKASFQDQIRYDDVVKRMKLAGEEWVRVCSGCDLRIEHKSEFDDQPSLSKVTFIVQYEKEQNSFIAAAFFPKQDRFRNFLVIGPQFFSTSFDRTGVLRHEIGHILGYRHMHIVGIPGCSTEDANWKAITDVYDKKSVMHYYCGGGGTRDLALSEQDKIDHNKLYGK</sequence>
<keyword evidence="3" id="KW-1185">Reference proteome</keyword>